<dbReference type="Gene3D" id="3.10.20.120">
    <property type="match status" value="1"/>
</dbReference>
<proteinExistence type="inferred from homology"/>
<reference evidence="4" key="1">
    <citation type="submission" date="2017-08" db="EMBL/GenBank/DDBJ databases">
        <title>Whole-Genome Sequencing Analysis of MRSA isolates of ST9-SCCmecXII from live pigs in China Provides Insights into Possible Transmission from Chinese bovine to pigs.</title>
        <authorList>
            <person name="Yan H."/>
            <person name="Shi L."/>
            <person name="Zhou W."/>
        </authorList>
    </citation>
    <scope>NUCLEOTIDE SEQUENCE</scope>
    <source>
        <strain evidence="4">M6</strain>
    </source>
</reference>
<accession>A0A345AMH4</accession>
<dbReference type="InterPro" id="IPR013307">
    <property type="entry name" value="Superantigen_bac"/>
</dbReference>
<dbReference type="PRINTS" id="PR01501">
    <property type="entry name" value="TOXICSSTOXIN"/>
</dbReference>
<protein>
    <submittedName>
        <fullName evidence="4">Superantigen-like protein SSL11</fullName>
    </submittedName>
</protein>
<dbReference type="PRINTS" id="PR01898">
    <property type="entry name" value="SAGSUPRFAMLY"/>
</dbReference>
<organism evidence="4">
    <name type="scientific">Staphylococcus aureus</name>
    <dbReference type="NCBI Taxonomy" id="1280"/>
    <lineage>
        <taxon>Bacteria</taxon>
        <taxon>Bacillati</taxon>
        <taxon>Bacillota</taxon>
        <taxon>Bacilli</taxon>
        <taxon>Bacillales</taxon>
        <taxon>Staphylococcaceae</taxon>
        <taxon>Staphylococcus</taxon>
    </lineage>
</organism>
<dbReference type="Pfam" id="PF02876">
    <property type="entry name" value="Stap_Strp_tox_C"/>
    <property type="match status" value="1"/>
</dbReference>
<dbReference type="PRINTS" id="PR01800">
    <property type="entry name" value="STAPHEXOTOXN"/>
</dbReference>
<dbReference type="InterPro" id="IPR015282">
    <property type="entry name" value="SSL_OB"/>
</dbReference>
<name>A0A345AMH4_STAAU</name>
<dbReference type="EMBL" id="MF772822">
    <property type="protein sequence ID" value="AXF37646.1"/>
    <property type="molecule type" value="Genomic_DNA"/>
</dbReference>
<dbReference type="AlphaFoldDB" id="A0A345AMH4"/>
<dbReference type="Gene3D" id="2.40.50.110">
    <property type="match status" value="1"/>
</dbReference>
<evidence type="ECO:0000259" key="2">
    <source>
        <dbReference type="Pfam" id="PF02876"/>
    </source>
</evidence>
<sequence length="231" mass="26308">MKLKNIAKASLALGILTTGMITTTAQPVKASEQSRLSVTSKDTQELKSYYSGTGFNFQNVSGYREENKMNVIVGQQLNVISLLGSDKERFDDGKDYNNLDVFVVREGSGKQADNISIGGITKTNENKYKDTVKHVNMFIYRNTSHNTTTVKSTFHNIYKEEISLKELDFKLRKQLIDNHDLYKTEPKDSKIKVTMENGDYYTFELNKKLQEHRMGDVIDGTKIKEINVELN</sequence>
<dbReference type="GO" id="GO:0005576">
    <property type="term" value="C:extracellular region"/>
    <property type="evidence" value="ECO:0007669"/>
    <property type="project" value="InterPro"/>
</dbReference>
<dbReference type="SUPFAM" id="SSF54334">
    <property type="entry name" value="Superantigen toxins, C-terminal domain"/>
    <property type="match status" value="1"/>
</dbReference>
<dbReference type="InterPro" id="IPR008992">
    <property type="entry name" value="Enterotoxin"/>
</dbReference>
<dbReference type="InterPro" id="IPR006126">
    <property type="entry name" value="Staph/Strept_toxin_CS"/>
</dbReference>
<comment type="similarity">
    <text evidence="1">Belongs to the staphylococcal/streptococcal toxin family.</text>
</comment>
<feature type="domain" description="Staphylococcal/Streptococcal toxin beta-grasp" evidence="2">
    <location>
        <begin position="141"/>
        <end position="230"/>
    </location>
</feature>
<evidence type="ECO:0000256" key="1">
    <source>
        <dbReference type="ARBA" id="ARBA00008401"/>
    </source>
</evidence>
<evidence type="ECO:0000313" key="4">
    <source>
        <dbReference type="EMBL" id="AXF37646.1"/>
    </source>
</evidence>
<evidence type="ECO:0000259" key="3">
    <source>
        <dbReference type="Pfam" id="PF09199"/>
    </source>
</evidence>
<dbReference type="InterPro" id="IPR006123">
    <property type="entry name" value="Toxin_b-grasp_Staph/Strep"/>
</dbReference>
<dbReference type="NCBIfam" id="NF009594">
    <property type="entry name" value="PRK13036.1"/>
    <property type="match status" value="1"/>
</dbReference>
<dbReference type="Pfam" id="PF09199">
    <property type="entry name" value="SSL_OB"/>
    <property type="match status" value="1"/>
</dbReference>
<dbReference type="RefSeq" id="WP_000769146.1">
    <property type="nucleotide sequence ID" value="NZ_BDUM01000001.1"/>
</dbReference>
<dbReference type="SUPFAM" id="SSF50203">
    <property type="entry name" value="Bacterial enterotoxins"/>
    <property type="match status" value="1"/>
</dbReference>
<dbReference type="PROSITE" id="PS00278">
    <property type="entry name" value="STAPH_STREP_TOXIN_2"/>
    <property type="match status" value="1"/>
</dbReference>
<feature type="domain" description="Staphylococcal superantigen-like OB-fold" evidence="3">
    <location>
        <begin position="44"/>
        <end position="124"/>
    </location>
</feature>
<dbReference type="InterPro" id="IPR008375">
    <property type="entry name" value="Staph_exotoxin"/>
</dbReference>
<dbReference type="InterPro" id="IPR016091">
    <property type="entry name" value="SuperAg_toxin_C"/>
</dbReference>